<dbReference type="InParanoid" id="K3X4D1"/>
<sequence length="431" mass="48094">MEQQLIACARELFEGVPGSAQQKDANAWLMAFQTRDEAWQPALHVLQHPPRVHDHLDRSNMVATGRGQVLAAPVLVAMQIVRLKTVQEWTRMTGEQRQFVRDTLLSLLGVVCTNDKSVLTPAAFRIACVIIADIIVKSSREWSTWKHNLQQIVDASLAQKSVMGAIMYEEILASIPQQIVASMHLWTPDELQEVIASFKQEQEHVMHFARTVLSSIGILDPLLSVATCENEDMAQLAAEIIADALASISPELAGSTITEVVCYTAHRLLQTRPLIFGQTTTITSGLEGTDEASQTTICRGLSRIACSLAINHTATLLSREMNEAMTRMNFDATQDSFSSAFLEYLLGCSSHKDIEVMEPTLEFWFFFLDQSTKSGSLWHLLTSVTEQEHVVQLLGRLVNALIDHCRYPRWFVETQELTSDDADVEAITAIR</sequence>
<organism evidence="5 6">
    <name type="scientific">Globisporangium ultimum (strain ATCC 200006 / CBS 805.95 / DAOM BR144)</name>
    <name type="common">Pythium ultimum</name>
    <dbReference type="NCBI Taxonomy" id="431595"/>
    <lineage>
        <taxon>Eukaryota</taxon>
        <taxon>Sar</taxon>
        <taxon>Stramenopiles</taxon>
        <taxon>Oomycota</taxon>
        <taxon>Peronosporomycetes</taxon>
        <taxon>Pythiales</taxon>
        <taxon>Pythiaceae</taxon>
        <taxon>Globisporangium</taxon>
    </lineage>
</organism>
<dbReference type="AlphaFoldDB" id="K3X4D1"/>
<dbReference type="InterPro" id="IPR016024">
    <property type="entry name" value="ARM-type_fold"/>
</dbReference>
<comment type="subcellular location">
    <subcellularLocation>
        <location evidence="1">Nucleus</location>
    </subcellularLocation>
</comment>
<evidence type="ECO:0000256" key="2">
    <source>
        <dbReference type="ARBA" id="ARBA00007991"/>
    </source>
</evidence>
<keyword evidence="3" id="KW-0813">Transport</keyword>
<reference evidence="5" key="3">
    <citation type="submission" date="2015-02" db="UniProtKB">
        <authorList>
            <consortium name="EnsemblProtists"/>
        </authorList>
    </citation>
    <scope>IDENTIFICATION</scope>
    <source>
        <strain evidence="5">DAOM BR144</strain>
    </source>
</reference>
<dbReference type="eggNOG" id="ENOG502QUZW">
    <property type="taxonomic scope" value="Eukaryota"/>
</dbReference>
<dbReference type="Gene3D" id="1.25.10.10">
    <property type="entry name" value="Leucine-rich Repeat Variant"/>
    <property type="match status" value="1"/>
</dbReference>
<evidence type="ECO:0000256" key="3">
    <source>
        <dbReference type="ARBA" id="ARBA00022448"/>
    </source>
</evidence>
<protein>
    <recommendedName>
        <fullName evidence="7">Importin N-terminal domain-containing protein</fullName>
    </recommendedName>
</protein>
<dbReference type="EnsemblProtists" id="PYU1_T012080">
    <property type="protein sequence ID" value="PYU1_T012080"/>
    <property type="gene ID" value="PYU1_G012054"/>
</dbReference>
<reference evidence="6" key="2">
    <citation type="submission" date="2010-04" db="EMBL/GenBank/DDBJ databases">
        <authorList>
            <person name="Buell R."/>
            <person name="Hamilton J."/>
            <person name="Hostetler J."/>
        </authorList>
    </citation>
    <scope>NUCLEOTIDE SEQUENCE [LARGE SCALE GENOMIC DNA]</scope>
    <source>
        <strain evidence="6">DAOM:BR144</strain>
    </source>
</reference>
<dbReference type="GO" id="GO:0005737">
    <property type="term" value="C:cytoplasm"/>
    <property type="evidence" value="ECO:0007669"/>
    <property type="project" value="TreeGrafter"/>
</dbReference>
<dbReference type="VEuPathDB" id="FungiDB:PYU1_G012054"/>
<evidence type="ECO:0000256" key="1">
    <source>
        <dbReference type="ARBA" id="ARBA00004123"/>
    </source>
</evidence>
<evidence type="ECO:0000256" key="4">
    <source>
        <dbReference type="ARBA" id="ARBA00023242"/>
    </source>
</evidence>
<evidence type="ECO:0000313" key="6">
    <source>
        <dbReference type="Proteomes" id="UP000019132"/>
    </source>
</evidence>
<dbReference type="PANTHER" id="PTHR12363">
    <property type="entry name" value="TRANSPORTIN 3 AND IMPORTIN 13"/>
    <property type="match status" value="1"/>
</dbReference>
<dbReference type="EMBL" id="GL376621">
    <property type="status" value="NOT_ANNOTATED_CDS"/>
    <property type="molecule type" value="Genomic_DNA"/>
</dbReference>
<dbReference type="Proteomes" id="UP000019132">
    <property type="component" value="Unassembled WGS sequence"/>
</dbReference>
<evidence type="ECO:0008006" key="7">
    <source>
        <dbReference type="Google" id="ProtNLM"/>
    </source>
</evidence>
<keyword evidence="6" id="KW-1185">Reference proteome</keyword>
<dbReference type="SUPFAM" id="SSF48371">
    <property type="entry name" value="ARM repeat"/>
    <property type="match status" value="1"/>
</dbReference>
<dbReference type="InterPro" id="IPR051345">
    <property type="entry name" value="Importin_beta-like_NTR"/>
</dbReference>
<proteinExistence type="inferred from homology"/>
<dbReference type="OMA" id="YPQWFIE"/>
<name>K3X4D1_GLOUD</name>
<dbReference type="GO" id="GO:0005634">
    <property type="term" value="C:nucleus"/>
    <property type="evidence" value="ECO:0007669"/>
    <property type="project" value="UniProtKB-SubCell"/>
</dbReference>
<accession>K3X4D1</accession>
<dbReference type="InterPro" id="IPR011989">
    <property type="entry name" value="ARM-like"/>
</dbReference>
<dbReference type="HOGENOM" id="CLU_637130_0_0_1"/>
<dbReference type="PANTHER" id="PTHR12363:SF33">
    <property type="entry name" value="IMPORTIN-13"/>
    <property type="match status" value="1"/>
</dbReference>
<keyword evidence="4" id="KW-0539">Nucleus</keyword>
<evidence type="ECO:0000313" key="5">
    <source>
        <dbReference type="EnsemblProtists" id="PYU1_T012080"/>
    </source>
</evidence>
<dbReference type="GO" id="GO:0006606">
    <property type="term" value="P:protein import into nucleus"/>
    <property type="evidence" value="ECO:0007669"/>
    <property type="project" value="TreeGrafter"/>
</dbReference>
<comment type="similarity">
    <text evidence="2">Belongs to the importin beta family.</text>
</comment>
<reference evidence="6" key="1">
    <citation type="journal article" date="2010" name="Genome Biol.">
        <title>Genome sequence of the necrotrophic plant pathogen Pythium ultimum reveals original pathogenicity mechanisms and effector repertoire.</title>
        <authorList>
            <person name="Levesque C.A."/>
            <person name="Brouwer H."/>
            <person name="Cano L."/>
            <person name="Hamilton J.P."/>
            <person name="Holt C."/>
            <person name="Huitema E."/>
            <person name="Raffaele S."/>
            <person name="Robideau G.P."/>
            <person name="Thines M."/>
            <person name="Win J."/>
            <person name="Zerillo M.M."/>
            <person name="Beakes G.W."/>
            <person name="Boore J.L."/>
            <person name="Busam D."/>
            <person name="Dumas B."/>
            <person name="Ferriera S."/>
            <person name="Fuerstenberg S.I."/>
            <person name="Gachon C.M."/>
            <person name="Gaulin E."/>
            <person name="Govers F."/>
            <person name="Grenville-Briggs L."/>
            <person name="Horner N."/>
            <person name="Hostetler J."/>
            <person name="Jiang R.H."/>
            <person name="Johnson J."/>
            <person name="Krajaejun T."/>
            <person name="Lin H."/>
            <person name="Meijer H.J."/>
            <person name="Moore B."/>
            <person name="Morris P."/>
            <person name="Phuntmart V."/>
            <person name="Puiu D."/>
            <person name="Shetty J."/>
            <person name="Stajich J.E."/>
            <person name="Tripathy S."/>
            <person name="Wawra S."/>
            <person name="van West P."/>
            <person name="Whitty B.R."/>
            <person name="Coutinho P.M."/>
            <person name="Henrissat B."/>
            <person name="Martin F."/>
            <person name="Thomas P.D."/>
            <person name="Tyler B.M."/>
            <person name="De Vries R.P."/>
            <person name="Kamoun S."/>
            <person name="Yandell M."/>
            <person name="Tisserat N."/>
            <person name="Buell C.R."/>
        </authorList>
    </citation>
    <scope>NUCLEOTIDE SEQUENCE</scope>
    <source>
        <strain evidence="6">DAOM:BR144</strain>
    </source>
</reference>